<reference evidence="2" key="3">
    <citation type="submission" date="2025-08" db="UniProtKB">
        <authorList>
            <consortium name="RefSeq"/>
        </authorList>
    </citation>
    <scope>IDENTIFICATION</scope>
    <source>
        <strain evidence="2">NI907</strain>
    </source>
</reference>
<accession>A0A6P8BAC3</accession>
<evidence type="ECO:0000313" key="2">
    <source>
        <dbReference type="RefSeq" id="XP_030984125.1"/>
    </source>
</evidence>
<dbReference type="KEGG" id="pgri:PgNI_03821"/>
<sequence length="78" mass="8943">MTKFLSAEMFPSVLIQFSRPYGFFPHSEKYRPKLGSSLVEFFATLPRTRQGAKWDYGYNTFLYKHLGRQGLVCAGGIT</sequence>
<dbReference type="GeneID" id="41958783"/>
<gene>
    <name evidence="2" type="ORF">PgNI_03821</name>
</gene>
<name>A0A6P8BAC3_PYRGI</name>
<protein>
    <submittedName>
        <fullName evidence="2">Uncharacterized protein</fullName>
    </submittedName>
</protein>
<keyword evidence="1" id="KW-1185">Reference proteome</keyword>
<reference evidence="2" key="2">
    <citation type="submission" date="2019-10" db="EMBL/GenBank/DDBJ databases">
        <authorList>
            <consortium name="NCBI Genome Project"/>
        </authorList>
    </citation>
    <scope>NUCLEOTIDE SEQUENCE</scope>
    <source>
        <strain evidence="2">NI907</strain>
    </source>
</reference>
<dbReference type="RefSeq" id="XP_030984125.1">
    <property type="nucleotide sequence ID" value="XM_031123874.1"/>
</dbReference>
<dbReference type="AlphaFoldDB" id="A0A6P8BAC3"/>
<evidence type="ECO:0000313" key="1">
    <source>
        <dbReference type="Proteomes" id="UP000515153"/>
    </source>
</evidence>
<organism evidence="1 2">
    <name type="scientific">Pyricularia grisea</name>
    <name type="common">Crabgrass-specific blast fungus</name>
    <name type="synonym">Magnaporthe grisea</name>
    <dbReference type="NCBI Taxonomy" id="148305"/>
    <lineage>
        <taxon>Eukaryota</taxon>
        <taxon>Fungi</taxon>
        <taxon>Dikarya</taxon>
        <taxon>Ascomycota</taxon>
        <taxon>Pezizomycotina</taxon>
        <taxon>Sordariomycetes</taxon>
        <taxon>Sordariomycetidae</taxon>
        <taxon>Magnaporthales</taxon>
        <taxon>Pyriculariaceae</taxon>
        <taxon>Pyricularia</taxon>
    </lineage>
</organism>
<proteinExistence type="predicted"/>
<reference evidence="2" key="1">
    <citation type="journal article" date="2019" name="Mol. Biol. Evol.">
        <title>Blast fungal genomes show frequent chromosomal changes, gene gains and losses, and effector gene turnover.</title>
        <authorList>
            <person name="Gomez Luciano L.B."/>
            <person name="Jason Tsai I."/>
            <person name="Chuma I."/>
            <person name="Tosa Y."/>
            <person name="Chen Y.H."/>
            <person name="Li J.Y."/>
            <person name="Li M.Y."/>
            <person name="Jade Lu M.Y."/>
            <person name="Nakayashiki H."/>
            <person name="Li W.H."/>
        </authorList>
    </citation>
    <scope>NUCLEOTIDE SEQUENCE</scope>
    <source>
        <strain evidence="2">NI907</strain>
    </source>
</reference>
<dbReference type="Proteomes" id="UP000515153">
    <property type="component" value="Unplaced"/>
</dbReference>